<dbReference type="InterPro" id="IPR051443">
    <property type="entry name" value="XLR/SYCP3"/>
</dbReference>
<name>H2QYA7_PANTR</name>
<dbReference type="CTD" id="171484"/>
<sequence length="176" mass="20176">MEPVGRKGSRMAAKDQLEVQVMAAQEMELAGKDPVSHEHEERKPVTETKEGDVTDEHGERGSFAETDEHTGVDTKELEDIAADTKEHLAAKRKRIEKIAKACSEIKNRIKNVLRTTQLKRQKRDYRISLKLPNVLEGVITDEQKDEEGDGEKEEQIKIFQEQQKRWQQDGKGTERD</sequence>
<reference evidence="4" key="2">
    <citation type="submission" date="2025-08" db="UniProtKB">
        <authorList>
            <consortium name="Ensembl"/>
        </authorList>
    </citation>
    <scope>IDENTIFICATION</scope>
</reference>
<feature type="compositionally biased region" description="Acidic residues" evidence="2">
    <location>
        <begin position="143"/>
        <end position="152"/>
    </location>
</feature>
<evidence type="ECO:0000313" key="4">
    <source>
        <dbReference type="Ensembl" id="ENSPTRP00000037125.6"/>
    </source>
</evidence>
<dbReference type="Ensembl" id="ENSPTRT00000040183.6">
    <property type="protein sequence ID" value="ENSPTRP00000037125.6"/>
    <property type="gene ID" value="ENSPTRG00000021668.6"/>
</dbReference>
<feature type="region of interest" description="Disordered" evidence="2">
    <location>
        <begin position="24"/>
        <end position="74"/>
    </location>
</feature>
<dbReference type="AlphaFoldDB" id="H2QYA7"/>
<dbReference type="HOGENOM" id="CLU_083208_2_0_1"/>
<reference evidence="4" key="3">
    <citation type="submission" date="2025-09" db="UniProtKB">
        <authorList>
            <consortium name="Ensembl"/>
        </authorList>
    </citation>
    <scope>IDENTIFICATION</scope>
</reference>
<feature type="compositionally biased region" description="Basic and acidic residues" evidence="2">
    <location>
        <begin position="29"/>
        <end position="74"/>
    </location>
</feature>
<dbReference type="RefSeq" id="XP_054532246.1">
    <property type="nucleotide sequence ID" value="XM_054676271.1"/>
</dbReference>
<protein>
    <submittedName>
        <fullName evidence="4">Family with sequence similarity 9 member C</fullName>
    </submittedName>
</protein>
<dbReference type="eggNOG" id="ENOG502R11H">
    <property type="taxonomic scope" value="Eukaryota"/>
</dbReference>
<dbReference type="Pfam" id="PF04803">
    <property type="entry name" value="Cor1"/>
    <property type="match status" value="1"/>
</dbReference>
<evidence type="ECO:0000259" key="3">
    <source>
        <dbReference type="Pfam" id="PF04803"/>
    </source>
</evidence>
<evidence type="ECO:0000313" key="5">
    <source>
        <dbReference type="Proteomes" id="UP000002277"/>
    </source>
</evidence>
<dbReference type="EMBL" id="AACZ04014636">
    <property type="status" value="NOT_ANNOTATED_CDS"/>
    <property type="molecule type" value="Genomic_DNA"/>
</dbReference>
<dbReference type="PANTHER" id="PTHR19368:SF6">
    <property type="entry name" value="PROTEIN FAM9C"/>
    <property type="match status" value="1"/>
</dbReference>
<dbReference type="InParanoid" id="H2QYA7"/>
<feature type="region of interest" description="Disordered" evidence="2">
    <location>
        <begin position="137"/>
        <end position="176"/>
    </location>
</feature>
<evidence type="ECO:0000313" key="6">
    <source>
        <dbReference type="VGNC" id="VGNC:3758"/>
    </source>
</evidence>
<feature type="domain" description="XLR/SYCP3/FAM9" evidence="3">
    <location>
        <begin position="87"/>
        <end position="168"/>
    </location>
</feature>
<feature type="compositionally biased region" description="Basic and acidic residues" evidence="2">
    <location>
        <begin position="162"/>
        <end position="176"/>
    </location>
</feature>
<accession>H2QYA7</accession>
<proteinExistence type="inferred from homology"/>
<dbReference type="FunCoup" id="H2QYA7">
    <property type="interactions" value="2"/>
</dbReference>
<dbReference type="Proteomes" id="UP000002277">
    <property type="component" value="Chromosome X"/>
</dbReference>
<dbReference type="OMA" id="KHDYRIS"/>
<gene>
    <name evidence="4 6" type="primary">FAM9C</name>
</gene>
<dbReference type="RefSeq" id="XP_001135435.2">
    <property type="nucleotide sequence ID" value="XM_001135435.3"/>
</dbReference>
<evidence type="ECO:0000256" key="2">
    <source>
        <dbReference type="SAM" id="MobiDB-lite"/>
    </source>
</evidence>
<comment type="similarity">
    <text evidence="1">Belongs to the XLR/SYCP3 family.</text>
</comment>
<dbReference type="GeneID" id="735851"/>
<evidence type="ECO:0000256" key="1">
    <source>
        <dbReference type="ARBA" id="ARBA00010283"/>
    </source>
</evidence>
<dbReference type="VGNC" id="VGNC:3758">
    <property type="gene designation" value="FAM9C"/>
</dbReference>
<dbReference type="InterPro" id="IPR006888">
    <property type="entry name" value="XLR/SYCP3/FAM9_dom"/>
</dbReference>
<dbReference type="PANTHER" id="PTHR19368">
    <property type="entry name" value="XLR/SCP3/FAM9"/>
    <property type="match status" value="1"/>
</dbReference>
<organism evidence="4 5">
    <name type="scientific">Pan troglodytes</name>
    <name type="common">Chimpanzee</name>
    <dbReference type="NCBI Taxonomy" id="9598"/>
    <lineage>
        <taxon>Eukaryota</taxon>
        <taxon>Metazoa</taxon>
        <taxon>Chordata</taxon>
        <taxon>Craniata</taxon>
        <taxon>Vertebrata</taxon>
        <taxon>Euteleostomi</taxon>
        <taxon>Mammalia</taxon>
        <taxon>Eutheria</taxon>
        <taxon>Euarchontoglires</taxon>
        <taxon>Primates</taxon>
        <taxon>Haplorrhini</taxon>
        <taxon>Catarrhini</taxon>
        <taxon>Hominidae</taxon>
        <taxon>Pan</taxon>
    </lineage>
</organism>
<keyword evidence="5" id="KW-1185">Reference proteome</keyword>
<reference evidence="4 5" key="1">
    <citation type="journal article" date="2005" name="Nature">
        <title>Initial sequence of the chimpanzee genome and comparison with the human genome.</title>
        <authorList>
            <consortium name="Chimpanzee sequencing and analysis consortium"/>
        </authorList>
    </citation>
    <scope>NUCLEOTIDE SEQUENCE [LARGE SCALE GENOMIC DNA]</scope>
</reference>
<dbReference type="GeneTree" id="ENSGT00390000000062"/>
<dbReference type="KEGG" id="ptr:735851"/>
<dbReference type="Bgee" id="ENSPTRG00000021668">
    <property type="expression patterns" value="Expressed in testis and 12 other cell types or tissues"/>
</dbReference>